<keyword evidence="1" id="KW-1133">Transmembrane helix</keyword>
<feature type="transmembrane region" description="Helical" evidence="1">
    <location>
        <begin position="96"/>
        <end position="113"/>
    </location>
</feature>
<organism evidence="2 3">
    <name type="scientific">candidate division WOR-3 bacterium</name>
    <dbReference type="NCBI Taxonomy" id="2052148"/>
    <lineage>
        <taxon>Bacteria</taxon>
        <taxon>Bacteria division WOR-3</taxon>
    </lineage>
</organism>
<proteinExistence type="predicted"/>
<dbReference type="EMBL" id="QNBE01000030">
    <property type="protein sequence ID" value="RKX70697.1"/>
    <property type="molecule type" value="Genomic_DNA"/>
</dbReference>
<accession>A0A660SIX5</accession>
<dbReference type="Proteomes" id="UP000268469">
    <property type="component" value="Unassembled WGS sequence"/>
</dbReference>
<protein>
    <submittedName>
        <fullName evidence="2">Uncharacterized protein</fullName>
    </submittedName>
</protein>
<evidence type="ECO:0000256" key="1">
    <source>
        <dbReference type="SAM" id="Phobius"/>
    </source>
</evidence>
<gene>
    <name evidence="2" type="ORF">DRP53_04125</name>
</gene>
<feature type="transmembrane region" description="Helical" evidence="1">
    <location>
        <begin position="36"/>
        <end position="54"/>
    </location>
</feature>
<dbReference type="AlphaFoldDB" id="A0A660SIX5"/>
<comment type="caution">
    <text evidence="2">The sequence shown here is derived from an EMBL/GenBank/DDBJ whole genome shotgun (WGS) entry which is preliminary data.</text>
</comment>
<keyword evidence="1" id="KW-0472">Membrane</keyword>
<feature type="transmembrane region" description="Helical" evidence="1">
    <location>
        <begin position="12"/>
        <end position="30"/>
    </location>
</feature>
<reference evidence="2 3" key="1">
    <citation type="submission" date="2018-06" db="EMBL/GenBank/DDBJ databases">
        <title>Extensive metabolic versatility and redundancy in microbially diverse, dynamic hydrothermal sediments.</title>
        <authorList>
            <person name="Dombrowski N."/>
            <person name="Teske A."/>
            <person name="Baker B.J."/>
        </authorList>
    </citation>
    <scope>NUCLEOTIDE SEQUENCE [LARGE SCALE GENOMIC DNA]</scope>
    <source>
        <strain evidence="2">B36_G15</strain>
    </source>
</reference>
<sequence length="290" mass="33385">MNYILLPRIGFSGRAILTFILFTTGLLLQWSSRNFFPGLPFILLAGAFHIQRGVTLKRPRGGRVVWRRGELRELLRIEGQLEQIKRWRGIGLETRALILIPIFFLLVFITPLFSRIATLFWDLALLFGFVFFTGNRSAWEPEGLRTKVKNLKDLINTFPWKDYPDYSYHLEVAIRRRLEGSYPIDVRLKVEKKTGPSDLIGLQGQYSINRVKGQEYPYFYVVLIAKKGFGLKEKIRGVREWTVEFEGDEEVDVCIIRQHTTKTSGYHTPPSTQVAILKSGIDAYDGIGQA</sequence>
<evidence type="ECO:0000313" key="3">
    <source>
        <dbReference type="Proteomes" id="UP000268469"/>
    </source>
</evidence>
<evidence type="ECO:0000313" key="2">
    <source>
        <dbReference type="EMBL" id="RKX70697.1"/>
    </source>
</evidence>
<name>A0A660SIX5_UNCW3</name>
<keyword evidence="1" id="KW-0812">Transmembrane</keyword>